<dbReference type="InterPro" id="IPR004713">
    <property type="entry name" value="CaH_exchang"/>
</dbReference>
<feature type="transmembrane region" description="Helical" evidence="9">
    <location>
        <begin position="412"/>
        <end position="431"/>
    </location>
</feature>
<evidence type="ECO:0000259" key="11">
    <source>
        <dbReference type="Pfam" id="PF01699"/>
    </source>
</evidence>
<proteinExistence type="inferred from homology"/>
<sequence length="495" mass="53026">MATPPATTMANFLPGLALFNARRVSAHENVKNRVRRALRRTQSQQLPESRQQPPSSKNPTAQSLTNSLLPKSERPQAESVGILRGILGVCIEPISVLLVALPFGVASSLYGWGHTWTFTLNFIALIPLAQILGNATEELAEGLQNDTLGGLLNATFGNAVEMILTIQTLMTKQYIVVKATLLGSILSNLLLVLGCSIFAGGIKRKTQTFSKEGASANISLLLLAATSLALPACFLNIPAVVKENAASDGALSLEVSRVVSLIVLCCYMAFLFFQFVTHTETFNNEEGSEEDDGKGPSIRPWLALVLLAFTTVLVAFCSELLVDSIEGIVTAWGIPERFIGMILLPIVGNACEHFGAVKFAIKDKMDVTIGIAVGSATQMALFVVPFAVLMGWALQVPPIDTPSGPRGMDLDFGGLDTIIMCASVLLAFSILNDGESNWLEGFMLIAAYLIVATLYWCYPTHATTTMTTTMATTLTTHATTTLKTTMATTLTTMIG</sequence>
<evidence type="ECO:0000256" key="6">
    <source>
        <dbReference type="ARBA" id="ARBA00022989"/>
    </source>
</evidence>
<gene>
    <name evidence="12" type="ORF">PCOR1329_LOCUS30891</name>
</gene>
<name>A0ABN9SMV0_9DINO</name>
<feature type="transmembrane region" description="Helical" evidence="9">
    <location>
        <begin position="181"/>
        <end position="202"/>
    </location>
</feature>
<evidence type="ECO:0000313" key="13">
    <source>
        <dbReference type="Proteomes" id="UP001189429"/>
    </source>
</evidence>
<evidence type="ECO:0000256" key="8">
    <source>
        <dbReference type="ARBA" id="ARBA00023136"/>
    </source>
</evidence>
<evidence type="ECO:0000256" key="2">
    <source>
        <dbReference type="ARBA" id="ARBA00022448"/>
    </source>
</evidence>
<feature type="transmembrane region" description="Helical" evidence="9">
    <location>
        <begin position="115"/>
        <end position="136"/>
    </location>
</feature>
<accession>A0ABN9SMV0</accession>
<dbReference type="Pfam" id="PF01699">
    <property type="entry name" value="Na_Ca_ex"/>
    <property type="match status" value="2"/>
</dbReference>
<keyword evidence="4 9" id="KW-0812">Transmembrane</keyword>
<keyword evidence="13" id="KW-1185">Reference proteome</keyword>
<keyword evidence="7 9" id="KW-0406">Ion transport</keyword>
<feature type="transmembrane region" description="Helical" evidence="9">
    <location>
        <begin position="369"/>
        <end position="392"/>
    </location>
</feature>
<protein>
    <recommendedName>
        <fullName evidence="11">Sodium/calcium exchanger membrane region domain-containing protein</fullName>
    </recommendedName>
</protein>
<evidence type="ECO:0000313" key="12">
    <source>
        <dbReference type="EMBL" id="CAK0833064.1"/>
    </source>
</evidence>
<keyword evidence="3 9" id="KW-0109">Calcium transport</keyword>
<feature type="region of interest" description="Disordered" evidence="10">
    <location>
        <begin position="38"/>
        <end position="72"/>
    </location>
</feature>
<dbReference type="NCBIfam" id="TIGR00846">
    <property type="entry name" value="caca2"/>
    <property type="match status" value="1"/>
</dbReference>
<dbReference type="InterPro" id="IPR004837">
    <property type="entry name" value="NaCa_Exmemb"/>
</dbReference>
<feature type="transmembrane region" description="Helical" evidence="9">
    <location>
        <begin position="298"/>
        <end position="318"/>
    </location>
</feature>
<evidence type="ECO:0000256" key="3">
    <source>
        <dbReference type="ARBA" id="ARBA00022568"/>
    </source>
</evidence>
<feature type="transmembrane region" description="Helical" evidence="9">
    <location>
        <begin position="257"/>
        <end position="277"/>
    </location>
</feature>
<evidence type="ECO:0000256" key="4">
    <source>
        <dbReference type="ARBA" id="ARBA00022692"/>
    </source>
</evidence>
<evidence type="ECO:0000256" key="5">
    <source>
        <dbReference type="ARBA" id="ARBA00022837"/>
    </source>
</evidence>
<evidence type="ECO:0000256" key="7">
    <source>
        <dbReference type="ARBA" id="ARBA00023065"/>
    </source>
</evidence>
<organism evidence="12 13">
    <name type="scientific">Prorocentrum cordatum</name>
    <dbReference type="NCBI Taxonomy" id="2364126"/>
    <lineage>
        <taxon>Eukaryota</taxon>
        <taxon>Sar</taxon>
        <taxon>Alveolata</taxon>
        <taxon>Dinophyceae</taxon>
        <taxon>Prorocentrales</taxon>
        <taxon>Prorocentraceae</taxon>
        <taxon>Prorocentrum</taxon>
    </lineage>
</organism>
<dbReference type="InterPro" id="IPR004798">
    <property type="entry name" value="CAX-like"/>
</dbReference>
<keyword evidence="2 9" id="KW-0813">Transport</keyword>
<feature type="compositionally biased region" description="Polar residues" evidence="10">
    <location>
        <begin position="40"/>
        <end position="69"/>
    </location>
</feature>
<dbReference type="Proteomes" id="UP001189429">
    <property type="component" value="Unassembled WGS sequence"/>
</dbReference>
<feature type="domain" description="Sodium/calcium exchanger membrane region" evidence="11">
    <location>
        <begin position="303"/>
        <end position="454"/>
    </location>
</feature>
<feature type="transmembrane region" description="Helical" evidence="9">
    <location>
        <begin position="81"/>
        <end position="103"/>
    </location>
</feature>
<keyword evidence="9" id="KW-0050">Antiport</keyword>
<feature type="transmembrane region" description="Helical" evidence="9">
    <location>
        <begin position="438"/>
        <end position="456"/>
    </location>
</feature>
<evidence type="ECO:0000256" key="10">
    <source>
        <dbReference type="SAM" id="MobiDB-lite"/>
    </source>
</evidence>
<keyword evidence="8 9" id="KW-0472">Membrane</keyword>
<evidence type="ECO:0000256" key="9">
    <source>
        <dbReference type="RuleBase" id="RU365028"/>
    </source>
</evidence>
<feature type="domain" description="Sodium/calcium exchanger membrane region" evidence="11">
    <location>
        <begin position="115"/>
        <end position="275"/>
    </location>
</feature>
<comment type="similarity">
    <text evidence="9">Belongs to the Ca(2+):cation antiporter (CaCA) (TC 2.A.19) family.</text>
</comment>
<feature type="transmembrane region" description="Helical" evidence="9">
    <location>
        <begin position="214"/>
        <end position="237"/>
    </location>
</feature>
<dbReference type="Gene3D" id="1.20.1420.30">
    <property type="entry name" value="NCX, central ion-binding region"/>
    <property type="match status" value="2"/>
</dbReference>
<keyword evidence="6 9" id="KW-1133">Transmembrane helix</keyword>
<keyword evidence="5 9" id="KW-0106">Calcium</keyword>
<dbReference type="EMBL" id="CAUYUJ010012014">
    <property type="protein sequence ID" value="CAK0833064.1"/>
    <property type="molecule type" value="Genomic_DNA"/>
</dbReference>
<dbReference type="NCBIfam" id="TIGR00378">
    <property type="entry name" value="cax"/>
    <property type="match status" value="1"/>
</dbReference>
<dbReference type="PANTHER" id="PTHR31503">
    <property type="entry name" value="VACUOLAR CALCIUM ION TRANSPORTER"/>
    <property type="match status" value="1"/>
</dbReference>
<dbReference type="PANTHER" id="PTHR31503:SF22">
    <property type="entry name" value="VACUOLAR CALCIUM ION TRANSPORTER"/>
    <property type="match status" value="1"/>
</dbReference>
<evidence type="ECO:0000256" key="1">
    <source>
        <dbReference type="ARBA" id="ARBA00004127"/>
    </source>
</evidence>
<dbReference type="InterPro" id="IPR044880">
    <property type="entry name" value="NCX_ion-bd_dom_sf"/>
</dbReference>
<reference evidence="12" key="1">
    <citation type="submission" date="2023-10" db="EMBL/GenBank/DDBJ databases">
        <authorList>
            <person name="Chen Y."/>
            <person name="Shah S."/>
            <person name="Dougan E. K."/>
            <person name="Thang M."/>
            <person name="Chan C."/>
        </authorList>
    </citation>
    <scope>NUCLEOTIDE SEQUENCE [LARGE SCALE GENOMIC DNA]</scope>
</reference>
<feature type="transmembrane region" description="Helical" evidence="9">
    <location>
        <begin position="148"/>
        <end position="169"/>
    </location>
</feature>
<comment type="caution">
    <text evidence="12">The sequence shown here is derived from an EMBL/GenBank/DDBJ whole genome shotgun (WGS) entry which is preliminary data.</text>
</comment>
<feature type="transmembrane region" description="Helical" evidence="9">
    <location>
        <begin position="338"/>
        <end position="357"/>
    </location>
</feature>
<comment type="subcellular location">
    <subcellularLocation>
        <location evidence="1">Endomembrane system</location>
        <topology evidence="1">Multi-pass membrane protein</topology>
    </subcellularLocation>
</comment>